<dbReference type="InterPro" id="IPR003593">
    <property type="entry name" value="AAA+_ATPase"/>
</dbReference>
<organism evidence="5 6">
    <name type="scientific">Massilicoli timonensis</name>
    <dbReference type="NCBI Taxonomy" id="2015901"/>
    <lineage>
        <taxon>Bacteria</taxon>
        <taxon>Bacillati</taxon>
        <taxon>Bacillota</taxon>
        <taxon>Erysipelotrichia</taxon>
        <taxon>Erysipelotrichales</taxon>
        <taxon>Erysipelotrichaceae</taxon>
        <taxon>Massilicoli</taxon>
    </lineage>
</organism>
<keyword evidence="3" id="KW-0067">ATP-binding</keyword>
<dbReference type="RefSeq" id="WP_256197308.1">
    <property type="nucleotide sequence ID" value="NZ_CANTYB010000046.1"/>
</dbReference>
<evidence type="ECO:0000256" key="1">
    <source>
        <dbReference type="ARBA" id="ARBA00006611"/>
    </source>
</evidence>
<dbReference type="Pfam" id="PF00437">
    <property type="entry name" value="T2SSE"/>
    <property type="match status" value="1"/>
</dbReference>
<keyword evidence="6" id="KW-1185">Reference proteome</keyword>
<dbReference type="PROSITE" id="PS00662">
    <property type="entry name" value="T2SP_E"/>
    <property type="match status" value="1"/>
</dbReference>
<dbReference type="InterPro" id="IPR027417">
    <property type="entry name" value="P-loop_NTPase"/>
</dbReference>
<reference evidence="5 6" key="1">
    <citation type="submission" date="2022-06" db="EMBL/GenBank/DDBJ databases">
        <title>Isolation of gut microbiota from human fecal samples.</title>
        <authorList>
            <person name="Pamer E.G."/>
            <person name="Barat B."/>
            <person name="Waligurski E."/>
            <person name="Medina S."/>
            <person name="Paddock L."/>
            <person name="Mostad J."/>
        </authorList>
    </citation>
    <scope>NUCLEOTIDE SEQUENCE [LARGE SCALE GENOMIC DNA]</scope>
    <source>
        <strain evidence="5 6">DFI.6.1</strain>
    </source>
</reference>
<dbReference type="PANTHER" id="PTHR30258:SF2">
    <property type="entry name" value="COMG OPERON PROTEIN 1"/>
    <property type="match status" value="1"/>
</dbReference>
<evidence type="ECO:0000259" key="4">
    <source>
        <dbReference type="PROSITE" id="PS00662"/>
    </source>
</evidence>
<keyword evidence="2" id="KW-0547">Nucleotide-binding</keyword>
<dbReference type="SMART" id="SM00382">
    <property type="entry name" value="AAA"/>
    <property type="match status" value="1"/>
</dbReference>
<protein>
    <submittedName>
        <fullName evidence="5">ATPase, T2SS/T4P/T4SS family</fullName>
    </submittedName>
</protein>
<dbReference type="PANTHER" id="PTHR30258">
    <property type="entry name" value="TYPE II SECRETION SYSTEM PROTEIN GSPE-RELATED"/>
    <property type="match status" value="1"/>
</dbReference>
<sequence>MKERLIRLLLIAQRHGATDVHFLLEDERLQVSLRALKGIRVIDDPLFDRAFFQYLKYLANLDLGSKRPQSSAFTLSLNGSMQYFRFSLIVNRSLETAVLRILSNHPQLKVQDLTKQKQCVAAMVRWCRFRSGMILLSGPTGSGKTTTLHALLHLIAKRKQLKIITLEDPIEIISQEYLQLQVNEAADFSYEEGIKQLLRHDPDVIMIGEIRDAHTAKMAYRCALSGHMVFTCIHAKSATEALKRMEELGVSRSELKQTLTAVSSQRLMTAKNGKERICIYEILEKDALTHYLEGWNIEHEHDGIHLEIRKALENGWISKKSAEQDLEVY</sequence>
<dbReference type="EMBL" id="JANGCH010000002">
    <property type="protein sequence ID" value="MCQ5120918.1"/>
    <property type="molecule type" value="Genomic_DNA"/>
</dbReference>
<feature type="domain" description="Bacterial type II secretion system protein E" evidence="4">
    <location>
        <begin position="198"/>
        <end position="212"/>
    </location>
</feature>
<evidence type="ECO:0000256" key="2">
    <source>
        <dbReference type="ARBA" id="ARBA00022741"/>
    </source>
</evidence>
<dbReference type="Gene3D" id="3.30.450.90">
    <property type="match status" value="1"/>
</dbReference>
<evidence type="ECO:0000313" key="6">
    <source>
        <dbReference type="Proteomes" id="UP001524435"/>
    </source>
</evidence>
<proteinExistence type="inferred from homology"/>
<dbReference type="Gene3D" id="3.40.50.300">
    <property type="entry name" value="P-loop containing nucleotide triphosphate hydrolases"/>
    <property type="match status" value="1"/>
</dbReference>
<dbReference type="Proteomes" id="UP001524435">
    <property type="component" value="Unassembled WGS sequence"/>
</dbReference>
<dbReference type="InterPro" id="IPR001482">
    <property type="entry name" value="T2SS/T4SS_dom"/>
</dbReference>
<name>A0ABT1SI68_9FIRM</name>
<gene>
    <name evidence="5" type="ORF">NE663_01425</name>
</gene>
<dbReference type="SUPFAM" id="SSF52540">
    <property type="entry name" value="P-loop containing nucleoside triphosphate hydrolases"/>
    <property type="match status" value="1"/>
</dbReference>
<comment type="caution">
    <text evidence="5">The sequence shown here is derived from an EMBL/GenBank/DDBJ whole genome shotgun (WGS) entry which is preliminary data.</text>
</comment>
<evidence type="ECO:0000313" key="5">
    <source>
        <dbReference type="EMBL" id="MCQ5120918.1"/>
    </source>
</evidence>
<accession>A0ABT1SI68</accession>
<dbReference type="CDD" id="cd01129">
    <property type="entry name" value="PulE-GspE-like"/>
    <property type="match status" value="1"/>
</dbReference>
<comment type="similarity">
    <text evidence="1">Belongs to the GSP E family.</text>
</comment>
<evidence type="ECO:0000256" key="3">
    <source>
        <dbReference type="ARBA" id="ARBA00022840"/>
    </source>
</evidence>